<evidence type="ECO:0000313" key="6">
    <source>
        <dbReference type="Proteomes" id="UP000472879"/>
    </source>
</evidence>
<dbReference type="PROSITE" id="PS00101">
    <property type="entry name" value="HEXAPEP_TRANSFERASES"/>
    <property type="match status" value="1"/>
</dbReference>
<evidence type="ECO:0000313" key="5">
    <source>
        <dbReference type="EMBL" id="MRH09915.1"/>
    </source>
</evidence>
<proteinExistence type="inferred from homology"/>
<protein>
    <submittedName>
        <fullName evidence="5">Serine acetyltransferase</fullName>
    </submittedName>
</protein>
<dbReference type="InterPro" id="IPR011004">
    <property type="entry name" value="Trimer_LpxA-like_sf"/>
</dbReference>
<evidence type="ECO:0000256" key="1">
    <source>
        <dbReference type="ARBA" id="ARBA00007274"/>
    </source>
</evidence>
<keyword evidence="3" id="KW-0677">Repeat</keyword>
<organism evidence="5 6">
    <name type="scientific">Limosilactobacillus reuteri</name>
    <name type="common">Lactobacillus reuteri</name>
    <dbReference type="NCBI Taxonomy" id="1598"/>
    <lineage>
        <taxon>Bacteria</taxon>
        <taxon>Bacillati</taxon>
        <taxon>Bacillota</taxon>
        <taxon>Bacilli</taxon>
        <taxon>Lactobacillales</taxon>
        <taxon>Lactobacillaceae</taxon>
        <taxon>Limosilactobacillus</taxon>
    </lineage>
</organism>
<dbReference type="AlphaFoldDB" id="A0A6L5P628"/>
<dbReference type="SUPFAM" id="SSF51161">
    <property type="entry name" value="Trimeric LpxA-like enzymes"/>
    <property type="match status" value="1"/>
</dbReference>
<dbReference type="InterPro" id="IPR018357">
    <property type="entry name" value="Hexapep_transf_CS"/>
</dbReference>
<dbReference type="CDD" id="cd03354">
    <property type="entry name" value="LbH_SAT"/>
    <property type="match status" value="1"/>
</dbReference>
<dbReference type="Proteomes" id="UP000472879">
    <property type="component" value="Unassembled WGS sequence"/>
</dbReference>
<gene>
    <name evidence="5" type="ORF">GIX81_10835</name>
</gene>
<dbReference type="RefSeq" id="WP_153705299.1">
    <property type="nucleotide sequence ID" value="NZ_WJNA01000039.1"/>
</dbReference>
<dbReference type="Gene3D" id="2.160.10.10">
    <property type="entry name" value="Hexapeptide repeat proteins"/>
    <property type="match status" value="1"/>
</dbReference>
<comment type="caution">
    <text evidence="5">The sequence shown here is derived from an EMBL/GenBank/DDBJ whole genome shotgun (WGS) entry which is preliminary data.</text>
</comment>
<dbReference type="PANTHER" id="PTHR42811">
    <property type="entry name" value="SERINE ACETYLTRANSFERASE"/>
    <property type="match status" value="1"/>
</dbReference>
<keyword evidence="4" id="KW-0012">Acyltransferase</keyword>
<sequence length="189" mass="20962">MIRSKKELKYYLEQDRLALHYNKKKPKLLGDEIWKFEILLRKNEYCTNCLKGIWYLPYKCIIKYRFHKLSVKLGYTLPLNRIGPGLSIAHYGLLTIGNAEIGKNCRIQEGVNIGATGGNSQAAKIGDNVFIGTGAKIIGDVKIANNVCIGAGSVVVKDIIESNVTVAGVPAKIISNHDSSKFLDKRLNL</sequence>
<keyword evidence="2 5" id="KW-0808">Transferase</keyword>
<dbReference type="InterPro" id="IPR045304">
    <property type="entry name" value="LbH_SAT"/>
</dbReference>
<reference evidence="5 6" key="1">
    <citation type="submission" date="2019-11" db="EMBL/GenBank/DDBJ databases">
        <title>Draft genome sequence of 12 host-associated Lactobacillus reuteri rodent strains.</title>
        <authorList>
            <person name="Zhang S."/>
            <person name="Ozcam M."/>
            <person name="Van Pijkeren J.P."/>
        </authorList>
    </citation>
    <scope>NUCLEOTIDE SEQUENCE [LARGE SCALE GENOMIC DNA]</scope>
    <source>
        <strain evidence="5 6">Lr4020</strain>
    </source>
</reference>
<dbReference type="InterPro" id="IPR001451">
    <property type="entry name" value="Hexapep"/>
</dbReference>
<evidence type="ECO:0000256" key="4">
    <source>
        <dbReference type="ARBA" id="ARBA00023315"/>
    </source>
</evidence>
<dbReference type="EMBL" id="WJNA01000039">
    <property type="protein sequence ID" value="MRH09915.1"/>
    <property type="molecule type" value="Genomic_DNA"/>
</dbReference>
<evidence type="ECO:0000256" key="2">
    <source>
        <dbReference type="ARBA" id="ARBA00022679"/>
    </source>
</evidence>
<comment type="similarity">
    <text evidence="1">Belongs to the transferase hexapeptide repeat family.</text>
</comment>
<evidence type="ECO:0000256" key="3">
    <source>
        <dbReference type="ARBA" id="ARBA00022737"/>
    </source>
</evidence>
<dbReference type="Pfam" id="PF00132">
    <property type="entry name" value="Hexapep"/>
    <property type="match status" value="1"/>
</dbReference>
<name>A0A6L5P628_LIMRT</name>
<accession>A0A6L5P628</accession>
<dbReference type="GO" id="GO:0016746">
    <property type="term" value="F:acyltransferase activity"/>
    <property type="evidence" value="ECO:0007669"/>
    <property type="project" value="UniProtKB-KW"/>
</dbReference>